<dbReference type="InterPro" id="IPR000111">
    <property type="entry name" value="Glyco_hydro_27/36_CS"/>
</dbReference>
<comment type="catalytic activity">
    <reaction evidence="6">
        <text>Hydrolysis of terminal, non-reducing alpha-D-galactose residues in alpha-D-galactosides, including galactose oligosaccharides, galactomannans and galactolipids.</text>
        <dbReference type="EC" id="3.2.1.22"/>
    </reaction>
</comment>
<keyword evidence="3" id="KW-0732">Signal</keyword>
<gene>
    <name evidence="8" type="ORF">FD09_GL000956</name>
</gene>
<dbReference type="RefSeq" id="WP_162261519.1">
    <property type="nucleotide sequence ID" value="NZ_AZEC01000015.1"/>
</dbReference>
<dbReference type="Gene3D" id="2.60.40.1180">
    <property type="entry name" value="Golgi alpha-mannosidase II"/>
    <property type="match status" value="1"/>
</dbReference>
<comment type="similarity">
    <text evidence="2 6">Belongs to the glycosyl hydrolase 27 family.</text>
</comment>
<dbReference type="Pfam" id="PF17801">
    <property type="entry name" value="Melibiase_C"/>
    <property type="match status" value="1"/>
</dbReference>
<evidence type="ECO:0000256" key="5">
    <source>
        <dbReference type="ARBA" id="ARBA00023295"/>
    </source>
</evidence>
<evidence type="ECO:0000256" key="6">
    <source>
        <dbReference type="RuleBase" id="RU361168"/>
    </source>
</evidence>
<keyword evidence="6" id="KW-1015">Disulfide bond</keyword>
<dbReference type="InterPro" id="IPR017853">
    <property type="entry name" value="GH"/>
</dbReference>
<dbReference type="PANTHER" id="PTHR11452">
    <property type="entry name" value="ALPHA-GALACTOSIDASE/ALPHA-N-ACETYLGALACTOSAMINIDASE"/>
    <property type="match status" value="1"/>
</dbReference>
<dbReference type="SUPFAM" id="SSF51445">
    <property type="entry name" value="(Trans)glycosidases"/>
    <property type="match status" value="2"/>
</dbReference>
<dbReference type="PROSITE" id="PS00512">
    <property type="entry name" value="ALPHA_GALACTOSIDASE"/>
    <property type="match status" value="1"/>
</dbReference>
<organism evidence="8 9">
    <name type="scientific">Schleiferilactobacillus perolens DSM 12744</name>
    <dbReference type="NCBI Taxonomy" id="1423792"/>
    <lineage>
        <taxon>Bacteria</taxon>
        <taxon>Bacillati</taxon>
        <taxon>Bacillota</taxon>
        <taxon>Bacilli</taxon>
        <taxon>Lactobacillales</taxon>
        <taxon>Lactobacillaceae</taxon>
        <taxon>Schleiferilactobacillus</taxon>
    </lineage>
</organism>
<name>A0A0R1N0G9_9LACO</name>
<dbReference type="PANTHER" id="PTHR11452:SF75">
    <property type="entry name" value="ALPHA-GALACTOSIDASE MEL1"/>
    <property type="match status" value="1"/>
</dbReference>
<comment type="similarity">
    <text evidence="1">Belongs to the glycosyl hydrolase 36 family.</text>
</comment>
<keyword evidence="5 6" id="KW-0326">Glycosidase</keyword>
<dbReference type="EC" id="3.2.1.22" evidence="6"/>
<dbReference type="PRINTS" id="PR00740">
    <property type="entry name" value="GLHYDRLASE27"/>
</dbReference>
<protein>
    <recommendedName>
        <fullName evidence="6">Alpha-galactosidase</fullName>
        <ecNumber evidence="6">3.2.1.22</ecNumber>
    </recommendedName>
    <alternativeName>
        <fullName evidence="6">Melibiase</fullName>
    </alternativeName>
</protein>
<sequence length="516" mass="57146">MANTSLPPVMGWSSWNHFRQNINEDVIYQVAQAMKDSGLAAAGYQYVNLDDCWQSSARDDNGHLQFDLSSFPSGKELIDRIHRLGLRVGLYSSCGPLTCEDMPASYDTEYRDARTFVDLGADFLKYDYCHVVDLTTDEKLLSTAPAVVGLEIRSRETNTFLELPAANAQLSGAAQLTHFTDESPAITGLSARGGEAQFTGLNLPAGEYVVTVIYHKFKSENRQLLVVHAAGQEHTMLFPTTSGWSATGRVQIKINAAQPITAFTLLNPITDRKSDAILRYRTMASALQTATKSSDRTTPFIYSVCEHGRNAPWTWAPKFADAYRISGDIRNNWASVVDCYDKLKAMLPYAVPGSYADPDMLEVGNGALTQNENIAHFSLWAFLAAPLILGNDIRHYQDLPKEQDWLRIVTNKAVIAIDQEAPHLPAEPLPGTSNIDVLAKYMADGQAVLCIFNRSDNEQSFSLDLAQLPAAIHGVPYQYHGQPVTELWQQTNYRQEQSQIHTTLPAHAVNVFALAK</sequence>
<evidence type="ECO:0000256" key="3">
    <source>
        <dbReference type="ARBA" id="ARBA00022729"/>
    </source>
</evidence>
<dbReference type="InterPro" id="IPR013780">
    <property type="entry name" value="Glyco_hydro_b"/>
</dbReference>
<proteinExistence type="inferred from homology"/>
<dbReference type="InterPro" id="IPR002241">
    <property type="entry name" value="Glyco_hydro_27"/>
</dbReference>
<evidence type="ECO:0000313" key="8">
    <source>
        <dbReference type="EMBL" id="KRL10027.1"/>
    </source>
</evidence>
<feature type="domain" description="Alpha galactosidase C-terminal" evidence="7">
    <location>
        <begin position="433"/>
        <end position="513"/>
    </location>
</feature>
<dbReference type="InterPro" id="IPR041233">
    <property type="entry name" value="Melibiase_C"/>
</dbReference>
<accession>A0A0R1N0G9</accession>
<evidence type="ECO:0000256" key="4">
    <source>
        <dbReference type="ARBA" id="ARBA00022801"/>
    </source>
</evidence>
<reference evidence="8 9" key="1">
    <citation type="journal article" date="2015" name="Genome Announc.">
        <title>Expanding the biotechnology potential of lactobacilli through comparative genomics of 213 strains and associated genera.</title>
        <authorList>
            <person name="Sun Z."/>
            <person name="Harris H.M."/>
            <person name="McCann A."/>
            <person name="Guo C."/>
            <person name="Argimon S."/>
            <person name="Zhang W."/>
            <person name="Yang X."/>
            <person name="Jeffery I.B."/>
            <person name="Cooney J.C."/>
            <person name="Kagawa T.F."/>
            <person name="Liu W."/>
            <person name="Song Y."/>
            <person name="Salvetti E."/>
            <person name="Wrobel A."/>
            <person name="Rasinkangas P."/>
            <person name="Parkhill J."/>
            <person name="Rea M.C."/>
            <person name="O'Sullivan O."/>
            <person name="Ritari J."/>
            <person name="Douillard F.P."/>
            <person name="Paul Ross R."/>
            <person name="Yang R."/>
            <person name="Briner A.E."/>
            <person name="Felis G.E."/>
            <person name="de Vos W.M."/>
            <person name="Barrangou R."/>
            <person name="Klaenhammer T.R."/>
            <person name="Caufield P.W."/>
            <person name="Cui Y."/>
            <person name="Zhang H."/>
            <person name="O'Toole P.W."/>
        </authorList>
    </citation>
    <scope>NUCLEOTIDE SEQUENCE [LARGE SCALE GENOMIC DNA]</scope>
    <source>
        <strain evidence="8 9">DSM 12744</strain>
    </source>
</reference>
<dbReference type="STRING" id="1423792.FD09_GL000956"/>
<keyword evidence="9" id="KW-1185">Reference proteome</keyword>
<evidence type="ECO:0000256" key="1">
    <source>
        <dbReference type="ARBA" id="ARBA00006202"/>
    </source>
</evidence>
<dbReference type="PATRIC" id="fig|1423792.3.peg.976"/>
<dbReference type="SUPFAM" id="SSF51011">
    <property type="entry name" value="Glycosyl hydrolase domain"/>
    <property type="match status" value="1"/>
</dbReference>
<dbReference type="InterPro" id="IPR013785">
    <property type="entry name" value="Aldolase_TIM"/>
</dbReference>
<dbReference type="Proteomes" id="UP000051330">
    <property type="component" value="Unassembled WGS sequence"/>
</dbReference>
<comment type="caution">
    <text evidence="8">The sequence shown here is derived from an EMBL/GenBank/DDBJ whole genome shotgun (WGS) entry which is preliminary data.</text>
</comment>
<dbReference type="GO" id="GO:0005975">
    <property type="term" value="P:carbohydrate metabolic process"/>
    <property type="evidence" value="ECO:0007669"/>
    <property type="project" value="InterPro"/>
</dbReference>
<dbReference type="Pfam" id="PF16499">
    <property type="entry name" value="Melibiase_2"/>
    <property type="match status" value="2"/>
</dbReference>
<dbReference type="GO" id="GO:0004557">
    <property type="term" value="F:alpha-galactosidase activity"/>
    <property type="evidence" value="ECO:0007669"/>
    <property type="project" value="UniProtKB-EC"/>
</dbReference>
<keyword evidence="4 6" id="KW-0378">Hydrolase</keyword>
<evidence type="ECO:0000256" key="2">
    <source>
        <dbReference type="ARBA" id="ARBA00009743"/>
    </source>
</evidence>
<evidence type="ECO:0000259" key="7">
    <source>
        <dbReference type="Pfam" id="PF17801"/>
    </source>
</evidence>
<dbReference type="CDD" id="cd14792">
    <property type="entry name" value="GH27"/>
    <property type="match status" value="1"/>
</dbReference>
<dbReference type="Gene3D" id="3.20.20.70">
    <property type="entry name" value="Aldolase class I"/>
    <property type="match status" value="2"/>
</dbReference>
<dbReference type="EMBL" id="AZEC01000015">
    <property type="protein sequence ID" value="KRL10027.1"/>
    <property type="molecule type" value="Genomic_DNA"/>
</dbReference>
<dbReference type="AlphaFoldDB" id="A0A0R1N0G9"/>
<evidence type="ECO:0000313" key="9">
    <source>
        <dbReference type="Proteomes" id="UP000051330"/>
    </source>
</evidence>